<protein>
    <submittedName>
        <fullName evidence="1">Uncharacterized protein</fullName>
    </submittedName>
</protein>
<dbReference type="Proteomes" id="UP000240493">
    <property type="component" value="Unassembled WGS sequence"/>
</dbReference>
<reference evidence="1 2" key="1">
    <citation type="submission" date="2016-07" db="EMBL/GenBank/DDBJ databases">
        <title>Multiple horizontal gene transfer events from other fungi enriched the ability of initially mycotrophic Trichoderma (Ascomycota) to feed on dead plant biomass.</title>
        <authorList>
            <consortium name="DOE Joint Genome Institute"/>
            <person name="Aerts A."/>
            <person name="Atanasova L."/>
            <person name="Chenthamara K."/>
            <person name="Zhang J."/>
            <person name="Grujic M."/>
            <person name="Henrissat B."/>
            <person name="Kuo A."/>
            <person name="Salamov A."/>
            <person name="Lipzen A."/>
            <person name="Labutti K."/>
            <person name="Barry K."/>
            <person name="Miao Y."/>
            <person name="Rahimi M.J."/>
            <person name="Shen Q."/>
            <person name="Grigoriev I.V."/>
            <person name="Kubicek C.P."/>
            <person name="Druzhinina I.S."/>
        </authorList>
    </citation>
    <scope>NUCLEOTIDE SEQUENCE [LARGE SCALE GENOMIC DNA]</scope>
    <source>
        <strain evidence="1 2">CBS 433.97</strain>
    </source>
</reference>
<organism evidence="1 2">
    <name type="scientific">Trichoderma asperellum (strain ATCC 204424 / CBS 433.97 / NBRC 101777)</name>
    <dbReference type="NCBI Taxonomy" id="1042311"/>
    <lineage>
        <taxon>Eukaryota</taxon>
        <taxon>Fungi</taxon>
        <taxon>Dikarya</taxon>
        <taxon>Ascomycota</taxon>
        <taxon>Pezizomycotina</taxon>
        <taxon>Sordariomycetes</taxon>
        <taxon>Hypocreomycetidae</taxon>
        <taxon>Hypocreales</taxon>
        <taxon>Hypocreaceae</taxon>
        <taxon>Trichoderma</taxon>
    </lineage>
</organism>
<dbReference type="AlphaFoldDB" id="A0A2T3Z2S5"/>
<accession>A0A2T3Z2S5</accession>
<name>A0A2T3Z2S5_TRIA4</name>
<evidence type="ECO:0000313" key="2">
    <source>
        <dbReference type="Proteomes" id="UP000240493"/>
    </source>
</evidence>
<keyword evidence="2" id="KW-1185">Reference proteome</keyword>
<gene>
    <name evidence="1" type="ORF">M441DRAFT_432888</name>
</gene>
<dbReference type="EMBL" id="KZ679264">
    <property type="protein sequence ID" value="PTB39116.1"/>
    <property type="molecule type" value="Genomic_DNA"/>
</dbReference>
<evidence type="ECO:0000313" key="1">
    <source>
        <dbReference type="EMBL" id="PTB39116.1"/>
    </source>
</evidence>
<proteinExistence type="predicted"/>
<sequence>MYIKTYRHGDNKGWLCELGRWSGYTLSHSHTHTHIHKHTHISDPWLSNVEHVFLSSFLFNLFFFFKNWREIFIEAFLSKQGILTYGHDWS</sequence>